<name>A0A4R6U8B3_9BACI</name>
<gene>
    <name evidence="1" type="ORF">EV213_101217</name>
</gene>
<evidence type="ECO:0008006" key="3">
    <source>
        <dbReference type="Google" id="ProtNLM"/>
    </source>
</evidence>
<reference evidence="1 2" key="1">
    <citation type="submission" date="2019-03" db="EMBL/GenBank/DDBJ databases">
        <title>Genomic Encyclopedia of Type Strains, Phase IV (KMG-IV): sequencing the most valuable type-strain genomes for metagenomic binning, comparative biology and taxonomic classification.</title>
        <authorList>
            <person name="Goeker M."/>
        </authorList>
    </citation>
    <scope>NUCLEOTIDE SEQUENCE [LARGE SCALE GENOMIC DNA]</scope>
    <source>
        <strain evidence="1 2">DSM 28697</strain>
    </source>
</reference>
<dbReference type="GO" id="GO:0008270">
    <property type="term" value="F:zinc ion binding"/>
    <property type="evidence" value="ECO:0007669"/>
    <property type="project" value="InterPro"/>
</dbReference>
<proteinExistence type="predicted"/>
<organism evidence="1 2">
    <name type="scientific">Aureibacillus halotolerans</name>
    <dbReference type="NCBI Taxonomy" id="1508390"/>
    <lineage>
        <taxon>Bacteria</taxon>
        <taxon>Bacillati</taxon>
        <taxon>Bacillota</taxon>
        <taxon>Bacilli</taxon>
        <taxon>Bacillales</taxon>
        <taxon>Bacillaceae</taxon>
        <taxon>Aureibacillus</taxon>
    </lineage>
</organism>
<dbReference type="AlphaFoldDB" id="A0A4R6U8B3"/>
<evidence type="ECO:0000313" key="1">
    <source>
        <dbReference type="EMBL" id="TDQ42788.1"/>
    </source>
</evidence>
<dbReference type="InterPro" id="IPR046871">
    <property type="entry name" value="Pro_CA_2"/>
</dbReference>
<accession>A0A4R6U8B3</accession>
<dbReference type="GO" id="GO:0004089">
    <property type="term" value="F:carbonate dehydratase activity"/>
    <property type="evidence" value="ECO:0007669"/>
    <property type="project" value="InterPro"/>
</dbReference>
<protein>
    <recommendedName>
        <fullName evidence="3">Carbonic anhydrase</fullName>
    </recommendedName>
</protein>
<dbReference type="Proteomes" id="UP000295632">
    <property type="component" value="Unassembled WGS sequence"/>
</dbReference>
<dbReference type="Pfam" id="PF20393">
    <property type="entry name" value="Pro_CA_2"/>
    <property type="match status" value="1"/>
</dbReference>
<comment type="caution">
    <text evidence="1">The sequence shown here is derived from an EMBL/GenBank/DDBJ whole genome shotgun (WGS) entry which is preliminary data.</text>
</comment>
<sequence length="127" mass="14234">MTQKEFVTVINCMDGRVQESVQQWMQETHNAKYVDSITDAGPNKLILDGTEDDIKRFKKMLDVSILIHHSSLVAVVGHEGCAGNPAPEREQCTMTEKAAEIIQSWYPDVQVIALYATLEGQIKQLSE</sequence>
<dbReference type="Gene3D" id="3.40.1050.10">
    <property type="entry name" value="Carbonic anhydrase"/>
    <property type="match status" value="1"/>
</dbReference>
<evidence type="ECO:0000313" key="2">
    <source>
        <dbReference type="Proteomes" id="UP000295632"/>
    </source>
</evidence>
<dbReference type="OrthoDB" id="9794613at2"/>
<dbReference type="SUPFAM" id="SSF53056">
    <property type="entry name" value="beta-carbonic anhydrase, cab"/>
    <property type="match status" value="1"/>
</dbReference>
<dbReference type="RefSeq" id="WP_133578622.1">
    <property type="nucleotide sequence ID" value="NZ_SNYJ01000001.1"/>
</dbReference>
<keyword evidence="2" id="KW-1185">Reference proteome</keyword>
<dbReference type="InterPro" id="IPR036874">
    <property type="entry name" value="Carbonic_anhydrase_sf"/>
</dbReference>
<dbReference type="EMBL" id="SNYJ01000001">
    <property type="protein sequence ID" value="TDQ42788.1"/>
    <property type="molecule type" value="Genomic_DNA"/>
</dbReference>